<name>A0A6P1MDJ6_9FIRM</name>
<dbReference type="PANTHER" id="PTHR30419:SF28">
    <property type="entry name" value="HTH-TYPE TRANSCRIPTIONAL REGULATOR BSDA"/>
    <property type="match status" value="1"/>
</dbReference>
<keyword evidence="3" id="KW-0238">DNA-binding</keyword>
<dbReference type="InterPro" id="IPR036390">
    <property type="entry name" value="WH_DNA-bd_sf"/>
</dbReference>
<evidence type="ECO:0000256" key="1">
    <source>
        <dbReference type="ARBA" id="ARBA00009437"/>
    </source>
</evidence>
<evidence type="ECO:0000259" key="5">
    <source>
        <dbReference type="PROSITE" id="PS50931"/>
    </source>
</evidence>
<dbReference type="InterPro" id="IPR005119">
    <property type="entry name" value="LysR_subst-bd"/>
</dbReference>
<dbReference type="InterPro" id="IPR036388">
    <property type="entry name" value="WH-like_DNA-bd_sf"/>
</dbReference>
<dbReference type="SUPFAM" id="SSF46785">
    <property type="entry name" value="Winged helix' DNA-binding domain"/>
    <property type="match status" value="1"/>
</dbReference>
<dbReference type="Gene3D" id="1.10.10.10">
    <property type="entry name" value="Winged helix-like DNA-binding domain superfamily/Winged helix DNA-binding domain"/>
    <property type="match status" value="1"/>
</dbReference>
<dbReference type="GO" id="GO:0005829">
    <property type="term" value="C:cytosol"/>
    <property type="evidence" value="ECO:0007669"/>
    <property type="project" value="TreeGrafter"/>
</dbReference>
<evidence type="ECO:0000313" key="7">
    <source>
        <dbReference type="Proteomes" id="UP000463883"/>
    </source>
</evidence>
<dbReference type="EMBL" id="CP047591">
    <property type="protein sequence ID" value="QHI71203.1"/>
    <property type="molecule type" value="Genomic_DNA"/>
</dbReference>
<dbReference type="PANTHER" id="PTHR30419">
    <property type="entry name" value="HTH-TYPE TRANSCRIPTIONAL REGULATOR YBHD"/>
    <property type="match status" value="1"/>
</dbReference>
<organism evidence="6 7">
    <name type="scientific">Aminipila terrae</name>
    <dbReference type="NCBI Taxonomy" id="2697030"/>
    <lineage>
        <taxon>Bacteria</taxon>
        <taxon>Bacillati</taxon>
        <taxon>Bacillota</taxon>
        <taxon>Clostridia</taxon>
        <taxon>Peptostreptococcales</taxon>
        <taxon>Anaerovoracaceae</taxon>
        <taxon>Aminipila</taxon>
    </lineage>
</organism>
<dbReference type="SUPFAM" id="SSF53850">
    <property type="entry name" value="Periplasmic binding protein-like II"/>
    <property type="match status" value="1"/>
</dbReference>
<dbReference type="InterPro" id="IPR000847">
    <property type="entry name" value="LysR_HTH_N"/>
</dbReference>
<sequence length="287" mass="32617">MGYTKYKAFLKVVELNSFTKAGKCLGYTQSAISQMLNSLEEELHTTLLFRNKSGIKITNEGIELLPFIKEVCNSYDTLNERAISINNIDKGIIKIGLVHSVAHTWLSDIMVEFREKYPNVTYEFTLGNSKEIQDMVKNQSIDFGFMYSPVISELIGVKLTDEELCLIASPNNILNRKITFEELPELNFVCSKENEEFTLLEELALKKGIRLNKVLESPDFLSSVAMAEKDLGLTVINKTLAKKLKYNVKVIELAFDTKKEIIVVLNDLNRISRTGKCFLDSLVEKYC</sequence>
<gene>
    <name evidence="6" type="ORF">Ami3637_01265</name>
</gene>
<evidence type="ECO:0000313" key="6">
    <source>
        <dbReference type="EMBL" id="QHI71203.1"/>
    </source>
</evidence>
<evidence type="ECO:0000256" key="4">
    <source>
        <dbReference type="ARBA" id="ARBA00023163"/>
    </source>
</evidence>
<proteinExistence type="inferred from homology"/>
<accession>A0A6P1MDJ6</accession>
<dbReference type="Gene3D" id="3.40.190.290">
    <property type="match status" value="1"/>
</dbReference>
<dbReference type="GO" id="GO:0003700">
    <property type="term" value="F:DNA-binding transcription factor activity"/>
    <property type="evidence" value="ECO:0007669"/>
    <property type="project" value="InterPro"/>
</dbReference>
<dbReference type="CDD" id="cd05466">
    <property type="entry name" value="PBP2_LTTR_substrate"/>
    <property type="match status" value="1"/>
</dbReference>
<dbReference type="Pfam" id="PF03466">
    <property type="entry name" value="LysR_substrate"/>
    <property type="match status" value="1"/>
</dbReference>
<protein>
    <submittedName>
        <fullName evidence="6">LysR family transcriptional regulator</fullName>
    </submittedName>
</protein>
<dbReference type="PROSITE" id="PS50931">
    <property type="entry name" value="HTH_LYSR"/>
    <property type="match status" value="1"/>
</dbReference>
<dbReference type="AlphaFoldDB" id="A0A6P1MDJ6"/>
<dbReference type="RefSeq" id="WP_162360979.1">
    <property type="nucleotide sequence ID" value="NZ_CP047591.1"/>
</dbReference>
<keyword evidence="2" id="KW-0805">Transcription regulation</keyword>
<reference evidence="6 7" key="1">
    <citation type="submission" date="2020-01" db="EMBL/GenBank/DDBJ databases">
        <title>Genomic analysis of Aminipila sp. CBA3637.</title>
        <authorList>
            <person name="Kim Y.B."/>
            <person name="Roh S.W."/>
        </authorList>
    </citation>
    <scope>NUCLEOTIDE SEQUENCE [LARGE SCALE GENOMIC DNA]</scope>
    <source>
        <strain evidence="6 7">CBA3637</strain>
    </source>
</reference>
<keyword evidence="7" id="KW-1185">Reference proteome</keyword>
<dbReference type="KEGG" id="amic:Ami3637_01265"/>
<dbReference type="InterPro" id="IPR050950">
    <property type="entry name" value="HTH-type_LysR_regulators"/>
</dbReference>
<feature type="domain" description="HTH lysR-type" evidence="5">
    <location>
        <begin position="1"/>
        <end position="58"/>
    </location>
</feature>
<comment type="similarity">
    <text evidence="1">Belongs to the LysR transcriptional regulatory family.</text>
</comment>
<evidence type="ECO:0000256" key="2">
    <source>
        <dbReference type="ARBA" id="ARBA00023015"/>
    </source>
</evidence>
<dbReference type="GO" id="GO:0003677">
    <property type="term" value="F:DNA binding"/>
    <property type="evidence" value="ECO:0007669"/>
    <property type="project" value="UniProtKB-KW"/>
</dbReference>
<dbReference type="Pfam" id="PF00126">
    <property type="entry name" value="HTH_1"/>
    <property type="match status" value="1"/>
</dbReference>
<keyword evidence="4" id="KW-0804">Transcription</keyword>
<dbReference type="Proteomes" id="UP000463883">
    <property type="component" value="Chromosome"/>
</dbReference>
<evidence type="ECO:0000256" key="3">
    <source>
        <dbReference type="ARBA" id="ARBA00023125"/>
    </source>
</evidence>